<dbReference type="RefSeq" id="WP_003136439.1">
    <property type="nucleotide sequence ID" value="NZ_AMQS01000032.1"/>
</dbReference>
<protein>
    <submittedName>
        <fullName evidence="1">Pli0009 protein</fullName>
    </submittedName>
</protein>
<dbReference type="NCBIfam" id="NF041498">
    <property type="entry name" value="MobP2"/>
    <property type="match status" value="1"/>
</dbReference>
<dbReference type="Pfam" id="PF18555">
    <property type="entry name" value="MobL"/>
    <property type="match status" value="1"/>
</dbReference>
<comment type="caution">
    <text evidence="1">The sequence shown here is derived from an EMBL/GenBank/DDBJ whole genome shotgun (WGS) entry which is preliminary data.</text>
</comment>
<reference evidence="1 2" key="1">
    <citation type="journal article" date="2012" name="J. Bacteriol.">
        <title>Genome Sequence of the Bacteriocin-Producing Strain Lactococcus garvieae DCC43.</title>
        <authorList>
            <person name="Gabrielsen C."/>
            <person name="Brede D.A."/>
            <person name="Hernandez P.E."/>
            <person name="Nes I.F."/>
            <person name="Diep D.B."/>
        </authorList>
    </citation>
    <scope>NUCLEOTIDE SEQUENCE [LARGE SCALE GENOMIC DNA]</scope>
    <source>
        <strain evidence="1 2">DCC43</strain>
    </source>
</reference>
<dbReference type="PATRIC" id="fig|1231377.3.peg.1838"/>
<organism evidence="1 2">
    <name type="scientific">Lactococcus garvieae DCC43</name>
    <dbReference type="NCBI Taxonomy" id="1231377"/>
    <lineage>
        <taxon>Bacteria</taxon>
        <taxon>Bacillati</taxon>
        <taxon>Bacillota</taxon>
        <taxon>Bacilli</taxon>
        <taxon>Lactobacillales</taxon>
        <taxon>Streptococcaceae</taxon>
        <taxon>Lactococcus</taxon>
    </lineage>
</organism>
<evidence type="ECO:0000313" key="2">
    <source>
        <dbReference type="Proteomes" id="UP000006787"/>
    </source>
</evidence>
<dbReference type="Proteomes" id="UP000006787">
    <property type="component" value="Unassembled WGS sequence"/>
</dbReference>
<sequence length="404" mass="47904">MVGVVSHFKFATPGNRKYKNYIKYMARDEAKRAEVYRDETNFALDDLKNTDYDNYNKYMSNPEKTSGLFNNSSNQLSNGDVQALKKQFQAAQKADSNMWQIVVSFDNEWLEKFGAYNSETHEVDEAVVMNSARNGMNKVLEISGMQNAVWSGAIHYNTDNIHIHLAIVEPCPSKDKKWYKDKETGKWKHERPGYMPYKAIDNLKSQVANHIADRSKERIKFDTLIRDKIGNREELQNKLHASFQMQKMYKELHQSLPENKQLWKYNNNAMNDFRSQINKISQYYIDHFCPEEFEELKQSLDKENDFIKETYGESKVHPGRFNDYKENKMHTLYSNMGNTILKDLMKYDEEVKGNKNQHTQLKYQFSQEPRVNLQLLKRSFQKSREEVKRQQEFEQLQWEIDHSL</sequence>
<accession>K2PTI0</accession>
<proteinExistence type="predicted"/>
<dbReference type="InterPro" id="IPR048101">
    <property type="entry name" value="MobP2"/>
</dbReference>
<dbReference type="AlphaFoldDB" id="K2PTI0"/>
<dbReference type="EMBL" id="AMQS01000032">
    <property type="protein sequence ID" value="EKF50806.1"/>
    <property type="molecule type" value="Genomic_DNA"/>
</dbReference>
<evidence type="ECO:0000313" key="1">
    <source>
        <dbReference type="EMBL" id="EKF50806.1"/>
    </source>
</evidence>
<dbReference type="InterPro" id="IPR041073">
    <property type="entry name" value="MobL"/>
</dbReference>
<name>K2PTI0_9LACT</name>
<dbReference type="eggNOG" id="COG2255">
    <property type="taxonomic scope" value="Bacteria"/>
</dbReference>
<gene>
    <name evidence="1" type="ORF">C426_1857</name>
</gene>